<dbReference type="InterPro" id="IPR056009">
    <property type="entry name" value="DUF7587"/>
</dbReference>
<feature type="domain" description="DUF7587" evidence="2">
    <location>
        <begin position="34"/>
        <end position="173"/>
    </location>
</feature>
<protein>
    <recommendedName>
        <fullName evidence="2">DUF7587 domain-containing protein</fullName>
    </recommendedName>
</protein>
<feature type="compositionally biased region" description="Low complexity" evidence="1">
    <location>
        <begin position="275"/>
        <end position="294"/>
    </location>
</feature>
<gene>
    <name evidence="3" type="ORF">RDB_LOCUS153</name>
</gene>
<evidence type="ECO:0000259" key="2">
    <source>
        <dbReference type="Pfam" id="PF24494"/>
    </source>
</evidence>
<evidence type="ECO:0000313" key="4">
    <source>
        <dbReference type="Proteomes" id="UP000663861"/>
    </source>
</evidence>
<organism evidence="3 4">
    <name type="scientific">Rhizoctonia solani</name>
    <dbReference type="NCBI Taxonomy" id="456999"/>
    <lineage>
        <taxon>Eukaryota</taxon>
        <taxon>Fungi</taxon>
        <taxon>Dikarya</taxon>
        <taxon>Basidiomycota</taxon>
        <taxon>Agaricomycotina</taxon>
        <taxon>Agaricomycetes</taxon>
        <taxon>Cantharellales</taxon>
        <taxon>Ceratobasidiaceae</taxon>
        <taxon>Rhizoctonia</taxon>
    </lineage>
</organism>
<dbReference type="Proteomes" id="UP000663861">
    <property type="component" value="Unassembled WGS sequence"/>
</dbReference>
<proteinExistence type="predicted"/>
<evidence type="ECO:0000256" key="1">
    <source>
        <dbReference type="SAM" id="MobiDB-lite"/>
    </source>
</evidence>
<accession>A0A8H3A9K9</accession>
<name>A0A8H3A9K9_9AGAM</name>
<comment type="caution">
    <text evidence="3">The sequence shown here is derived from an EMBL/GenBank/DDBJ whole genome shotgun (WGS) entry which is preliminary data.</text>
</comment>
<dbReference type="Pfam" id="PF24494">
    <property type="entry name" value="DUF7587"/>
    <property type="match status" value="1"/>
</dbReference>
<reference evidence="3" key="1">
    <citation type="submission" date="2021-01" db="EMBL/GenBank/DDBJ databases">
        <authorList>
            <person name="Kaushik A."/>
        </authorList>
    </citation>
    <scope>NUCLEOTIDE SEQUENCE</scope>
    <source>
        <strain evidence="3">AG4-RS23</strain>
    </source>
</reference>
<dbReference type="EMBL" id="CAJMWY010000003">
    <property type="protein sequence ID" value="CAE6408998.1"/>
    <property type="molecule type" value="Genomic_DNA"/>
</dbReference>
<feature type="region of interest" description="Disordered" evidence="1">
    <location>
        <begin position="274"/>
        <end position="298"/>
    </location>
</feature>
<evidence type="ECO:0000313" key="3">
    <source>
        <dbReference type="EMBL" id="CAE6408998.1"/>
    </source>
</evidence>
<dbReference type="AlphaFoldDB" id="A0A8H3A9K9"/>
<sequence length="519" mass="57947">MYTFGARNNSAMVSKDPLPDLLPAKLLSERVASTRIVFRVFDRSSFRGYNPATGFVATGFDKNPFLDEKQLAEAHLNWGQSSVFTPWISTTRRWLWAIWEMNRRANNMNTEIRVAVIDLEACRGSAKPPVHALSALGSTSYSSYRNFANHSDEILIYGRVPPEAVISIWPFEKLSELAWLPKSIPDRILPGSPYKPVHNAISVALSNPPKTPMWKAQEEGERCAGIVIGLLQDGSKRLEGQLNRLLGQVRETRTWAGKKNSNLDNLIDSLTQEMGSLSTGSGKSNGSSNNDNVGPAPNRVQTVEDAVLLMNQGANAFQKTITRAQKDAISAIKPTDGSTAGYSESSILDAYTAVVAHYKSVNDRIAGANTGNASPFTHAFDQLLRLELSCLQAQQKCYEALIVRLARQKIEQFRSVALEFARTVPLGFLDRLDIDRLDWAMMKWSMMGSIDAWLAPLERQLEGLEDKAVPSLILQTKLGWLGNEQRYPKWWETWGIESATDGTEHTRSERYYTYLADEL</sequence>